<dbReference type="InParanoid" id="A0A1X7TEY5"/>
<name>A0A1X7TEY5_AMPQE</name>
<dbReference type="AlphaFoldDB" id="A0A1X7TEY5"/>
<dbReference type="EnsemblMetazoa" id="Aqu2.1.12933_001">
    <property type="protein sequence ID" value="Aqu2.1.12933_001"/>
    <property type="gene ID" value="Aqu2.1.12933"/>
</dbReference>
<evidence type="ECO:0000313" key="1">
    <source>
        <dbReference type="EnsemblMetazoa" id="Aqu2.1.12933_001"/>
    </source>
</evidence>
<reference evidence="1" key="1">
    <citation type="submission" date="2017-05" db="UniProtKB">
        <authorList>
            <consortium name="EnsemblMetazoa"/>
        </authorList>
    </citation>
    <scope>IDENTIFICATION</scope>
</reference>
<proteinExistence type="predicted"/>
<accession>A0A1X7TEY5</accession>
<organism evidence="1">
    <name type="scientific">Amphimedon queenslandica</name>
    <name type="common">Sponge</name>
    <dbReference type="NCBI Taxonomy" id="400682"/>
    <lineage>
        <taxon>Eukaryota</taxon>
        <taxon>Metazoa</taxon>
        <taxon>Porifera</taxon>
        <taxon>Demospongiae</taxon>
        <taxon>Heteroscleromorpha</taxon>
        <taxon>Haplosclerida</taxon>
        <taxon>Niphatidae</taxon>
        <taxon>Amphimedon</taxon>
    </lineage>
</organism>
<sequence>SSFMHLILCIYCSNVKIGTTKTRIAKI</sequence>
<protein>
    <submittedName>
        <fullName evidence="1">Uncharacterized protein</fullName>
    </submittedName>
</protein>